<evidence type="ECO:0000256" key="2">
    <source>
        <dbReference type="ARBA" id="ARBA00022598"/>
    </source>
</evidence>
<reference evidence="8 9" key="1">
    <citation type="journal article" date="2018" name="PLoS Genet.">
        <title>Repeat elements organise 3D genome structure and mediate transcription in the filamentous fungus Epichloe festucae.</title>
        <authorList>
            <person name="Winter D.J."/>
            <person name="Ganley A.R.D."/>
            <person name="Young C.A."/>
            <person name="Liachko I."/>
            <person name="Schardl C.L."/>
            <person name="Dupont P.Y."/>
            <person name="Berry D."/>
            <person name="Ram A."/>
            <person name="Scott B."/>
            <person name="Cox M.P."/>
        </authorList>
    </citation>
    <scope>NUCLEOTIDE SEQUENCE [LARGE SCALE GENOMIC DNA]</scope>
    <source>
        <strain evidence="8 9">Fl1</strain>
    </source>
</reference>
<keyword evidence="9" id="KW-1185">Reference proteome</keyword>
<comment type="catalytic activity">
    <reaction evidence="6">
        <text>cytidine(34) in tRNA(Ile2) + L-lysine + ATP = lysidine(34) in tRNA(Ile2) + AMP + diphosphate + H(+)</text>
        <dbReference type="Rhea" id="RHEA:43744"/>
        <dbReference type="Rhea" id="RHEA-COMP:10625"/>
        <dbReference type="Rhea" id="RHEA-COMP:10670"/>
        <dbReference type="ChEBI" id="CHEBI:15378"/>
        <dbReference type="ChEBI" id="CHEBI:30616"/>
        <dbReference type="ChEBI" id="CHEBI:32551"/>
        <dbReference type="ChEBI" id="CHEBI:33019"/>
        <dbReference type="ChEBI" id="CHEBI:82748"/>
        <dbReference type="ChEBI" id="CHEBI:83665"/>
        <dbReference type="ChEBI" id="CHEBI:456215"/>
        <dbReference type="EC" id="6.3.4.19"/>
    </reaction>
</comment>
<protein>
    <recommendedName>
        <fullName evidence="1">tRNA(Ile)-lysidine synthetase</fullName>
        <ecNumber evidence="1">6.3.4.19</ecNumber>
    </recommendedName>
</protein>
<proteinExistence type="inferred from homology"/>
<sequence length="683" mass="78110">MSFPNRVLHHGPKPISLAEFRDAVESVCPPRFQNIRYARPRRVAIAVSGGVDSMAMAYLLSTLIKTHRGIRIADNPADSAFAIVVDHKLRQESSLEASKVVQGLKKLGLRAVMKPLNWKDFVQDGQNPASLPNVESVARILRYQMLGSTCRCFNANSLFFAHHRDDQYETVLMRYMSGHSYRGYQGIREANAIPECYDLHGVYKSGLLDDQMQQYPYLSFKPPNKEMKRLRWTMKSDSETEPWDRIRSRLGINDMSAHFPGHILRDVDPRVPYLTPLNCEDGGVTIYRPLLQFDKDRLIATCEANNIKWFEDPTNADATLTPRNAIRHMDRTTLPAKLQKDAILDMSREAKKRIRLEEAEARRWLIREAAILDFDPNAGTLLIEPPSFRPAHSQWRRRLFGEARSRSRQPHQRLIAALAVRKMIEFVTPDTNAPPVTHLDTVIDRIFPELAADPNTTQPKAFTIAGVAFDPIIGPACTKWFMSRAPYSSMKPLPERKLPGHLNYRISSVAGDAEEPTSRHRHWRTWKTAKLWDGRYWIRVSACVPARFHILPLVPQHAKPFRRALPPKQRARLEQILKYYAPGKIRYSLPALYSVEASRGEDANPTLTLLALPSLGIHVPGLERWVKYEARYRWIDAALLGLGRRGTQAPIVGYQQSRTSSMRVRRQRAARYSIRKASRGRSL</sequence>
<dbReference type="Gene3D" id="3.40.50.620">
    <property type="entry name" value="HUPs"/>
    <property type="match status" value="1"/>
</dbReference>
<dbReference type="OrthoDB" id="434144at2759"/>
<evidence type="ECO:0000313" key="9">
    <source>
        <dbReference type="Proteomes" id="UP000594364"/>
    </source>
</evidence>
<keyword evidence="2" id="KW-0436">Ligase</keyword>
<dbReference type="InterPro" id="IPR011063">
    <property type="entry name" value="TilS/TtcA_N"/>
</dbReference>
<dbReference type="SUPFAM" id="SSF52402">
    <property type="entry name" value="Adenine nucleotide alpha hydrolases-like"/>
    <property type="match status" value="1"/>
</dbReference>
<dbReference type="Proteomes" id="UP000594364">
    <property type="component" value="Chromosome 1"/>
</dbReference>
<evidence type="ECO:0000259" key="7">
    <source>
        <dbReference type="Pfam" id="PF01171"/>
    </source>
</evidence>
<evidence type="ECO:0000256" key="4">
    <source>
        <dbReference type="ARBA" id="ARBA00022741"/>
    </source>
</evidence>
<dbReference type="InterPro" id="IPR014729">
    <property type="entry name" value="Rossmann-like_a/b/a_fold"/>
</dbReference>
<evidence type="ECO:0000256" key="6">
    <source>
        <dbReference type="ARBA" id="ARBA00048539"/>
    </source>
</evidence>
<dbReference type="HAMAP" id="MF_01161">
    <property type="entry name" value="tRNA_Ile_lys_synt"/>
    <property type="match status" value="1"/>
</dbReference>
<dbReference type="EMBL" id="CP031385">
    <property type="protein sequence ID" value="QPG93717.1"/>
    <property type="molecule type" value="Genomic_DNA"/>
</dbReference>
<keyword evidence="3" id="KW-0819">tRNA processing</keyword>
<dbReference type="CDD" id="cd01992">
    <property type="entry name" value="TilS_N"/>
    <property type="match status" value="1"/>
</dbReference>
<dbReference type="GO" id="GO:0005524">
    <property type="term" value="F:ATP binding"/>
    <property type="evidence" value="ECO:0007669"/>
    <property type="project" value="UniProtKB-KW"/>
</dbReference>
<feature type="domain" description="tRNA(Ile)-lysidine/2-thiocytidine synthase N-terminal" evidence="7">
    <location>
        <begin position="43"/>
        <end position="193"/>
    </location>
</feature>
<dbReference type="PANTHER" id="PTHR43033">
    <property type="entry name" value="TRNA(ILE)-LYSIDINE SYNTHASE-RELATED"/>
    <property type="match status" value="1"/>
</dbReference>
<dbReference type="NCBIfam" id="TIGR02432">
    <property type="entry name" value="lysidine_TilS_N"/>
    <property type="match status" value="1"/>
</dbReference>
<evidence type="ECO:0000256" key="5">
    <source>
        <dbReference type="ARBA" id="ARBA00022840"/>
    </source>
</evidence>
<dbReference type="InterPro" id="IPR012094">
    <property type="entry name" value="tRNA_Ile_lys_synt"/>
</dbReference>
<evidence type="ECO:0000313" key="8">
    <source>
        <dbReference type="EMBL" id="QPG93717.1"/>
    </source>
</evidence>
<feature type="domain" description="tRNA(Ile)-lysidine/2-thiocytidine synthase N-terminal" evidence="7">
    <location>
        <begin position="282"/>
        <end position="328"/>
    </location>
</feature>
<dbReference type="Pfam" id="PF01171">
    <property type="entry name" value="ATP_bind_3"/>
    <property type="match status" value="2"/>
</dbReference>
<dbReference type="InterPro" id="IPR012795">
    <property type="entry name" value="tRNA_Ile_lys_synt_N"/>
</dbReference>
<keyword evidence="4" id="KW-0547">Nucleotide-binding</keyword>
<name>A0A7S9KK00_EPIFF</name>
<dbReference type="EC" id="6.3.4.19" evidence="1"/>
<organism evidence="8 9">
    <name type="scientific">Epichloe festucae (strain Fl1)</name>
    <dbReference type="NCBI Taxonomy" id="877507"/>
    <lineage>
        <taxon>Eukaryota</taxon>
        <taxon>Fungi</taxon>
        <taxon>Dikarya</taxon>
        <taxon>Ascomycota</taxon>
        <taxon>Pezizomycotina</taxon>
        <taxon>Sordariomycetes</taxon>
        <taxon>Hypocreomycetidae</taxon>
        <taxon>Hypocreales</taxon>
        <taxon>Clavicipitaceae</taxon>
        <taxon>Epichloe</taxon>
    </lineage>
</organism>
<dbReference type="AlphaFoldDB" id="A0A7S9KK00"/>
<keyword evidence="5" id="KW-0067">ATP-binding</keyword>
<evidence type="ECO:0000256" key="1">
    <source>
        <dbReference type="ARBA" id="ARBA00013267"/>
    </source>
</evidence>
<gene>
    <name evidence="8" type="ORF">C2857_001985</name>
</gene>
<dbReference type="GO" id="GO:0032267">
    <property type="term" value="F:tRNA(Ile)-lysidine synthase activity"/>
    <property type="evidence" value="ECO:0007669"/>
    <property type="project" value="UniProtKB-EC"/>
</dbReference>
<dbReference type="GO" id="GO:0008033">
    <property type="term" value="P:tRNA processing"/>
    <property type="evidence" value="ECO:0007669"/>
    <property type="project" value="UniProtKB-KW"/>
</dbReference>
<dbReference type="PANTHER" id="PTHR43033:SF1">
    <property type="entry name" value="TRNA(ILE)-LYSIDINE SYNTHASE-RELATED"/>
    <property type="match status" value="1"/>
</dbReference>
<evidence type="ECO:0000256" key="3">
    <source>
        <dbReference type="ARBA" id="ARBA00022694"/>
    </source>
</evidence>
<accession>A0A7S9KK00</accession>